<evidence type="ECO:0000256" key="4">
    <source>
        <dbReference type="ARBA" id="ARBA00022525"/>
    </source>
</evidence>
<dbReference type="PANTHER" id="PTHR12027:SF101">
    <property type="entry name" value="PROTEIN WNT-4"/>
    <property type="match status" value="1"/>
</dbReference>
<dbReference type="GO" id="GO:0005125">
    <property type="term" value="F:cytokine activity"/>
    <property type="evidence" value="ECO:0007669"/>
    <property type="project" value="TreeGrafter"/>
</dbReference>
<evidence type="ECO:0000256" key="9">
    <source>
        <dbReference type="ARBA" id="ARBA00023288"/>
    </source>
</evidence>
<dbReference type="Pfam" id="PF00110">
    <property type="entry name" value="wnt"/>
    <property type="match status" value="1"/>
</dbReference>
<dbReference type="GO" id="GO:0005615">
    <property type="term" value="C:extracellular space"/>
    <property type="evidence" value="ECO:0007669"/>
    <property type="project" value="TreeGrafter"/>
</dbReference>
<comment type="similarity">
    <text evidence="2 10">Belongs to the Wnt family.</text>
</comment>
<evidence type="ECO:0000256" key="10">
    <source>
        <dbReference type="RuleBase" id="RU003500"/>
    </source>
</evidence>
<dbReference type="SMART" id="SM00097">
    <property type="entry name" value="WNT1"/>
    <property type="match status" value="1"/>
</dbReference>
<dbReference type="PRINTS" id="PR01349">
    <property type="entry name" value="WNTPROTEIN"/>
</dbReference>
<evidence type="ECO:0000256" key="3">
    <source>
        <dbReference type="ARBA" id="ARBA00022473"/>
    </source>
</evidence>
<dbReference type="OrthoDB" id="5945655at2759"/>
<evidence type="ECO:0000313" key="11">
    <source>
        <dbReference type="EMBL" id="AIA10260.1"/>
    </source>
</evidence>
<proteinExistence type="evidence at transcript level"/>
<organism evidence="11">
    <name type="scientific">Hydractinia symbiolongicarpus</name>
    <name type="common">Hermit crab hydroid</name>
    <dbReference type="NCBI Taxonomy" id="13093"/>
    <lineage>
        <taxon>Eukaryota</taxon>
        <taxon>Metazoa</taxon>
        <taxon>Cnidaria</taxon>
        <taxon>Hydrozoa</taxon>
        <taxon>Hydroidolina</taxon>
        <taxon>Anthoathecata</taxon>
        <taxon>Filifera</taxon>
        <taxon>Hydractiniidae</taxon>
        <taxon>Hydractinia</taxon>
    </lineage>
</organism>
<comment type="subcellular location">
    <subcellularLocation>
        <location evidence="1 10">Secreted</location>
        <location evidence="1 10">Extracellular space</location>
        <location evidence="1 10">Extracellular matrix</location>
    </subcellularLocation>
</comment>
<keyword evidence="4" id="KW-0964">Secreted</keyword>
<dbReference type="GO" id="GO:0030182">
    <property type="term" value="P:neuron differentiation"/>
    <property type="evidence" value="ECO:0007669"/>
    <property type="project" value="TreeGrafter"/>
</dbReference>
<keyword evidence="3 10" id="KW-0217">Developmental protein</keyword>
<evidence type="ECO:0000256" key="6">
    <source>
        <dbReference type="ARBA" id="ARBA00022687"/>
    </source>
</evidence>
<dbReference type="EMBL" id="KF745048">
    <property type="protein sequence ID" value="AIA10260.1"/>
    <property type="molecule type" value="mRNA"/>
</dbReference>
<keyword evidence="6 10" id="KW-0879">Wnt signaling pathway</keyword>
<evidence type="ECO:0000256" key="5">
    <source>
        <dbReference type="ARBA" id="ARBA00022530"/>
    </source>
</evidence>
<dbReference type="GO" id="GO:0005109">
    <property type="term" value="F:frizzled binding"/>
    <property type="evidence" value="ECO:0007669"/>
    <property type="project" value="TreeGrafter"/>
</dbReference>
<accession>A0A075E2F5</accession>
<dbReference type="GO" id="GO:0045165">
    <property type="term" value="P:cell fate commitment"/>
    <property type="evidence" value="ECO:0007669"/>
    <property type="project" value="TreeGrafter"/>
</dbReference>
<evidence type="ECO:0000256" key="7">
    <source>
        <dbReference type="ARBA" id="ARBA00023157"/>
    </source>
</evidence>
<reference evidence="11" key="1">
    <citation type="journal article" date="2014" name="Evol. Dev.">
        <title>Lineage-specific evolution of cnidarian Wnt ligands.</title>
        <authorList>
            <person name="Hensel K."/>
            <person name="Lotan T."/>
            <person name="Sanders S.M."/>
            <person name="Cartwright P."/>
            <person name="Frank U."/>
        </authorList>
    </citation>
    <scope>NUCLEOTIDE SEQUENCE</scope>
</reference>
<keyword evidence="8" id="KW-0325">Glycoprotein</keyword>
<evidence type="ECO:0000256" key="8">
    <source>
        <dbReference type="ARBA" id="ARBA00023180"/>
    </source>
</evidence>
<dbReference type="InterPro" id="IPR043158">
    <property type="entry name" value="Wnt_C"/>
</dbReference>
<keyword evidence="9" id="KW-0449">Lipoprotein</keyword>
<feature type="non-terminal residue" evidence="11">
    <location>
        <position position="370"/>
    </location>
</feature>
<evidence type="ECO:0000256" key="2">
    <source>
        <dbReference type="ARBA" id="ARBA00005683"/>
    </source>
</evidence>
<keyword evidence="5" id="KW-0272">Extracellular matrix</keyword>
<dbReference type="GO" id="GO:0060070">
    <property type="term" value="P:canonical Wnt signaling pathway"/>
    <property type="evidence" value="ECO:0007669"/>
    <property type="project" value="TreeGrafter"/>
</dbReference>
<dbReference type="PANTHER" id="PTHR12027">
    <property type="entry name" value="WNT RELATED"/>
    <property type="match status" value="1"/>
</dbReference>
<evidence type="ECO:0000256" key="1">
    <source>
        <dbReference type="ARBA" id="ARBA00004498"/>
    </source>
</evidence>
<sequence>MSVAFSPQYKTMTRLCMILVIAIYIPNVKCNIKWALQKYSNNEIWAVNQVCTKDYGFTGKQVRFCKKHFPWMTFVQEAVIDAKEECIHHLNKQKWDCHVIKEAPTFNEDLRKDTKQSALVYALSAASLAITISRRCKMGQIPDCSCQHNRRVSFPSSIVNSTDLSNIDKIIPCKGIVQHGKRFTQTFTNLGFRLIPKNERQAEEIAVRKHNIQIGLKALGTGEEVTCVCTGATGGCPRKFCYRRIIPLNEAAAGIFERYKKAVKLFQHDFNRPPKASLNKGQMSKLPYQVKDEHVDKLVYLEDTDQECATAGRRCVLDNSKQDSCENLCCGRGYRGKLIEVNSQCRCKFVYCCKVVCDNCISMKQVFECL</sequence>
<dbReference type="Gene3D" id="3.30.2460.20">
    <property type="match status" value="1"/>
</dbReference>
<keyword evidence="7" id="KW-1015">Disulfide bond</keyword>
<comment type="function">
    <text evidence="10">Ligand for members of the frizzled family of seven transmembrane receptors.</text>
</comment>
<dbReference type="InterPro" id="IPR005817">
    <property type="entry name" value="Wnt"/>
</dbReference>
<name>A0A075E2F5_HYDSY</name>
<protein>
    <recommendedName>
        <fullName evidence="10">Protein Wnt</fullName>
    </recommendedName>
</protein>
<dbReference type="AlphaFoldDB" id="A0A075E2F5"/>